<evidence type="ECO:0000313" key="2">
    <source>
        <dbReference type="Proteomes" id="UP000007863"/>
    </source>
</evidence>
<protein>
    <recommendedName>
        <fullName evidence="3">SMI1/KNR4 family protein</fullName>
    </recommendedName>
</protein>
<gene>
    <name evidence="1" type="ORF">BCP78_0045</name>
</gene>
<accession>G9J272</accession>
<dbReference type="Proteomes" id="UP000007863">
    <property type="component" value="Segment"/>
</dbReference>
<evidence type="ECO:0000313" key="1">
    <source>
        <dbReference type="EMBL" id="AEW47052.1"/>
    </source>
</evidence>
<dbReference type="RefSeq" id="YP_006907880.1">
    <property type="nucleotide sequence ID" value="NC_018860.1"/>
</dbReference>
<proteinExistence type="predicted"/>
<keyword evidence="2" id="KW-1185">Reference proteome</keyword>
<dbReference type="EMBL" id="JN797797">
    <property type="protein sequence ID" value="AEW47052.1"/>
    <property type="molecule type" value="Genomic_DNA"/>
</dbReference>
<reference evidence="1 2" key="1">
    <citation type="journal article" date="2012" name="J. Virol.">
        <title>Complete Genome Sequence of Bacillus cereus Bacteriophage BCP78.</title>
        <authorList>
            <person name="Lee J.H."/>
            <person name="Shin H."/>
            <person name="Son B."/>
            <person name="Ryu S."/>
        </authorList>
    </citation>
    <scope>NUCLEOTIDE SEQUENCE [LARGE SCALE GENOMIC DNA]</scope>
</reference>
<sequence length="143" mass="16294">MDYIKCGEKELNTAAGLLTSLKFYLAETTDESDIYHNLEVTNEHDLNGLKYDLENHPILEQWLEFSAGKKPVVAYDAVNGTGFQVIDISDDGKVFGYVEEDGEKVFFISETKDHEEEETGENNPYFFIYDTPVHLGDCLRNNL</sequence>
<name>G9J272_9CAUD</name>
<dbReference type="GeneID" id="13828320"/>
<dbReference type="KEGG" id="vg:13828320"/>
<organism evidence="1 2">
    <name type="scientific">Bacillus phage BCP78</name>
    <dbReference type="NCBI Taxonomy" id="1126950"/>
    <lineage>
        <taxon>Viruses</taxon>
        <taxon>Duplodnaviria</taxon>
        <taxon>Heunggongvirae</taxon>
        <taxon>Uroviricota</taxon>
        <taxon>Caudoviricetes</taxon>
        <taxon>Herelleviridae</taxon>
        <taxon>Bastillevirinae</taxon>
        <taxon>Tsarbombavirus</taxon>
        <taxon>Tsarbombavirus BCP78</taxon>
    </lineage>
</organism>
<evidence type="ECO:0008006" key="3">
    <source>
        <dbReference type="Google" id="ProtNLM"/>
    </source>
</evidence>